<dbReference type="EC" id="6.2.1.16" evidence="7"/>
<dbReference type="Pfam" id="PF16177">
    <property type="entry name" value="ACAS_N"/>
    <property type="match status" value="1"/>
</dbReference>
<dbReference type="InterPro" id="IPR032387">
    <property type="entry name" value="ACAS_N"/>
</dbReference>
<name>A0ABV7EUT5_9GAMM</name>
<keyword evidence="2 7" id="KW-0436">Ligase</keyword>
<dbReference type="NCBIfam" id="NF002937">
    <property type="entry name" value="PRK03584.1"/>
    <property type="match status" value="1"/>
</dbReference>
<proteinExistence type="inferred from homology"/>
<dbReference type="InterPro" id="IPR005914">
    <property type="entry name" value="Acac_CoA_synth"/>
</dbReference>
<comment type="caution">
    <text evidence="7">The sequence shown here is derived from an EMBL/GenBank/DDBJ whole genome shotgun (WGS) entry which is preliminary data.</text>
</comment>
<evidence type="ECO:0000313" key="7">
    <source>
        <dbReference type="EMBL" id="MFC3105362.1"/>
    </source>
</evidence>
<evidence type="ECO:0000313" key="8">
    <source>
        <dbReference type="Proteomes" id="UP001595462"/>
    </source>
</evidence>
<evidence type="ECO:0000256" key="4">
    <source>
        <dbReference type="ARBA" id="ARBA00022840"/>
    </source>
</evidence>
<dbReference type="SUPFAM" id="SSF56801">
    <property type="entry name" value="Acetyl-CoA synthetase-like"/>
    <property type="match status" value="1"/>
</dbReference>
<evidence type="ECO:0000256" key="2">
    <source>
        <dbReference type="ARBA" id="ARBA00022598"/>
    </source>
</evidence>
<reference evidence="8" key="1">
    <citation type="journal article" date="2019" name="Int. J. Syst. Evol. Microbiol.">
        <title>The Global Catalogue of Microorganisms (GCM) 10K type strain sequencing project: providing services to taxonomists for standard genome sequencing and annotation.</title>
        <authorList>
            <consortium name="The Broad Institute Genomics Platform"/>
            <consortium name="The Broad Institute Genome Sequencing Center for Infectious Disease"/>
            <person name="Wu L."/>
            <person name="Ma J."/>
        </authorList>
    </citation>
    <scope>NUCLEOTIDE SEQUENCE [LARGE SCALE GENOMIC DNA]</scope>
    <source>
        <strain evidence="8">KCTC 52640</strain>
    </source>
</reference>
<protein>
    <submittedName>
        <fullName evidence="7">Acetoacetate--CoA ligase</fullName>
        <ecNumber evidence="7">6.2.1.16</ecNumber>
    </submittedName>
</protein>
<evidence type="ECO:0000259" key="6">
    <source>
        <dbReference type="Pfam" id="PF16177"/>
    </source>
</evidence>
<dbReference type="PANTHER" id="PTHR42921">
    <property type="entry name" value="ACETOACETYL-COA SYNTHETASE"/>
    <property type="match status" value="1"/>
</dbReference>
<organism evidence="7 8">
    <name type="scientific">Salinisphaera aquimarina</name>
    <dbReference type="NCBI Taxonomy" id="2094031"/>
    <lineage>
        <taxon>Bacteria</taxon>
        <taxon>Pseudomonadati</taxon>
        <taxon>Pseudomonadota</taxon>
        <taxon>Gammaproteobacteria</taxon>
        <taxon>Salinisphaerales</taxon>
        <taxon>Salinisphaeraceae</taxon>
        <taxon>Salinisphaera</taxon>
    </lineage>
</organism>
<dbReference type="Pfam" id="PF00501">
    <property type="entry name" value="AMP-binding"/>
    <property type="match status" value="1"/>
</dbReference>
<dbReference type="PROSITE" id="PS00455">
    <property type="entry name" value="AMP_BINDING"/>
    <property type="match status" value="1"/>
</dbReference>
<gene>
    <name evidence="7" type="ORF">ACFOSU_15905</name>
</gene>
<accession>A0ABV7EUT5</accession>
<dbReference type="InterPro" id="IPR000873">
    <property type="entry name" value="AMP-dep_synth/lig_dom"/>
</dbReference>
<feature type="domain" description="AMP-dependent synthetase/ligase" evidence="5">
    <location>
        <begin position="100"/>
        <end position="474"/>
    </location>
</feature>
<dbReference type="Proteomes" id="UP001595462">
    <property type="component" value="Unassembled WGS sequence"/>
</dbReference>
<dbReference type="PANTHER" id="PTHR42921:SF1">
    <property type="entry name" value="ACETOACETYL-COA SYNTHETASE"/>
    <property type="match status" value="1"/>
</dbReference>
<keyword evidence="4" id="KW-0067">ATP-binding</keyword>
<feature type="domain" description="Acetyl-coenzyme A synthetase N-terminal" evidence="6">
    <location>
        <begin position="38"/>
        <end position="95"/>
    </location>
</feature>
<sequence length="656" mass="71907">MSYSQAIPPCCWAPSKSQRRDAQITRFAHQVGMEDASYADLHRYSVACLEDFWAEFWDFAQFNASDYERVLTPKDGKRMIGSRFFEGATINFAQNMLAGDADSVAVIETSEEGVVREITLAELRQRVAGAQQALHELGVGENDRVAGLMPNTVNTLVMVLATASVGAIWSACAPEFGVSGVLDRFGQIEPKILVTVTRYRYNGKIHDIGERIGEIAEALNVERVLLTNDDEIGVLPVEVARLRKLATTDAAEPAYPRFDFNHPLYIIYTSGTTGLPKCIVHSTGGTLIEHRKEHMLHCDISPGDRVLYYTSTAWMMYHWMITTRASGATLVLYDGAAVPKINADGQIDTDLLWRLVAETRTTHFGTSPKYLTLMMQAGYRPGDALDLSALRMITTSGSPLTADIFEWVYDAVKSDLCLASISGGTEMLGCFVMGNPAGPIHAGEIQVPGLGMAMAVLDERDIPVLGRDGDLVCTEPFPSMPLSFWGEGGWQRYLDTYFADRDDIWSHGDVAEMRPSGGVVITGRSDTMLKPGGVRMGPSEIYRVVDALDEIDDSLVIGYPAAGGDVDLWLFVVPAAGVTLDDGVRETIRKRLRAEASPRHVPKRILEVSEIPYTLNGKKVEKAVLQLVTGKPVKNRGSLSNPDCLDEYLQVAEVAA</sequence>
<evidence type="ECO:0000259" key="5">
    <source>
        <dbReference type="Pfam" id="PF00501"/>
    </source>
</evidence>
<dbReference type="InterPro" id="IPR042099">
    <property type="entry name" value="ANL_N_sf"/>
</dbReference>
<comment type="similarity">
    <text evidence="1">Belongs to the ATP-dependent AMP-binding enzyme family.</text>
</comment>
<dbReference type="GO" id="GO:0030729">
    <property type="term" value="F:acetoacetate-CoA ligase activity"/>
    <property type="evidence" value="ECO:0007669"/>
    <property type="project" value="UniProtKB-EC"/>
</dbReference>
<dbReference type="InterPro" id="IPR045851">
    <property type="entry name" value="AMP-bd_C_sf"/>
</dbReference>
<dbReference type="RefSeq" id="WP_380690918.1">
    <property type="nucleotide sequence ID" value="NZ_JBHRSS010000008.1"/>
</dbReference>
<dbReference type="EMBL" id="JBHRSS010000008">
    <property type="protein sequence ID" value="MFC3105362.1"/>
    <property type="molecule type" value="Genomic_DNA"/>
</dbReference>
<dbReference type="InterPro" id="IPR020845">
    <property type="entry name" value="AMP-binding_CS"/>
</dbReference>
<evidence type="ECO:0000256" key="3">
    <source>
        <dbReference type="ARBA" id="ARBA00022741"/>
    </source>
</evidence>
<keyword evidence="8" id="KW-1185">Reference proteome</keyword>
<dbReference type="Gene3D" id="3.30.300.30">
    <property type="match status" value="1"/>
</dbReference>
<keyword evidence="3" id="KW-0547">Nucleotide-binding</keyword>
<dbReference type="NCBIfam" id="TIGR01217">
    <property type="entry name" value="ac_ac_CoA_syn"/>
    <property type="match status" value="1"/>
</dbReference>
<evidence type="ECO:0000256" key="1">
    <source>
        <dbReference type="ARBA" id="ARBA00006432"/>
    </source>
</evidence>
<dbReference type="Gene3D" id="3.40.50.12780">
    <property type="entry name" value="N-terminal domain of ligase-like"/>
    <property type="match status" value="1"/>
</dbReference>